<protein>
    <submittedName>
        <fullName evidence="5">RING-H2 finger protein ATL5F, putative</fullName>
    </submittedName>
</protein>
<feature type="compositionally biased region" description="Pro residues" evidence="2">
    <location>
        <begin position="1"/>
        <end position="21"/>
    </location>
</feature>
<dbReference type="OrthoDB" id="852142at2759"/>
<keyword evidence="6" id="KW-1185">Reference proteome</keyword>
<dbReference type="GO" id="GO:0016567">
    <property type="term" value="P:protein ubiquitination"/>
    <property type="evidence" value="ECO:0000318"/>
    <property type="project" value="GO_Central"/>
</dbReference>
<evidence type="ECO:0000313" key="5">
    <source>
        <dbReference type="EMBL" id="EEF29527.1"/>
    </source>
</evidence>
<dbReference type="Gene3D" id="3.30.40.10">
    <property type="entry name" value="Zinc/RING finger domain, C3HC4 (zinc finger)"/>
    <property type="match status" value="1"/>
</dbReference>
<gene>
    <name evidence="5" type="ORF">RCOM_1165990</name>
</gene>
<dbReference type="STRING" id="3988.B9T3N0"/>
<keyword evidence="1" id="KW-0862">Zinc</keyword>
<name>B9T3N0_RICCO</name>
<keyword evidence="3" id="KW-0472">Membrane</keyword>
<dbReference type="UniPathway" id="UPA00143"/>
<dbReference type="SMART" id="SM00184">
    <property type="entry name" value="RING"/>
    <property type="match status" value="1"/>
</dbReference>
<sequence length="183" mass="21036">MSLYQPPPPLPLPPPPPPPPHSLSLYSNDFMQQLLGVLIGALILMQIAAIYICIKSAARFFYQTQNHNDTEQGRPRNRPPQPQPGNQPPRPQPLPPERMARAKVIVIAGRVFEYKSEVQKPNVFCRECVICLEEFKDGEECRIFTKCNHFYHNGCIDKWLIKHRHCPICRESVRPRANDHIPV</sequence>
<dbReference type="InterPro" id="IPR001841">
    <property type="entry name" value="Znf_RING"/>
</dbReference>
<evidence type="ECO:0000256" key="2">
    <source>
        <dbReference type="SAM" id="MobiDB-lite"/>
    </source>
</evidence>
<dbReference type="InParanoid" id="B9T3N0"/>
<dbReference type="eggNOG" id="KOG0800">
    <property type="taxonomic scope" value="Eukaryota"/>
</dbReference>
<feature type="region of interest" description="Disordered" evidence="2">
    <location>
        <begin position="1"/>
        <end position="23"/>
    </location>
</feature>
<dbReference type="Pfam" id="PF13639">
    <property type="entry name" value="zf-RING_2"/>
    <property type="match status" value="1"/>
</dbReference>
<dbReference type="PROSITE" id="PS50089">
    <property type="entry name" value="ZF_RING_2"/>
    <property type="match status" value="1"/>
</dbReference>
<dbReference type="Proteomes" id="UP000008311">
    <property type="component" value="Unassembled WGS sequence"/>
</dbReference>
<reference evidence="6" key="1">
    <citation type="journal article" date="2010" name="Nat. Biotechnol.">
        <title>Draft genome sequence of the oilseed species Ricinus communis.</title>
        <authorList>
            <person name="Chan A.P."/>
            <person name="Crabtree J."/>
            <person name="Zhao Q."/>
            <person name="Lorenzi H."/>
            <person name="Orvis J."/>
            <person name="Puiu D."/>
            <person name="Melake-Berhan A."/>
            <person name="Jones K.M."/>
            <person name="Redman J."/>
            <person name="Chen G."/>
            <person name="Cahoon E.B."/>
            <person name="Gedil M."/>
            <person name="Stanke M."/>
            <person name="Haas B.J."/>
            <person name="Wortman J.R."/>
            <person name="Fraser-Liggett C.M."/>
            <person name="Ravel J."/>
            <person name="Rabinowicz P.D."/>
        </authorList>
    </citation>
    <scope>NUCLEOTIDE SEQUENCE [LARGE SCALE GENOMIC DNA]</scope>
    <source>
        <strain evidence="6">cv. Hale</strain>
    </source>
</reference>
<dbReference type="EMBL" id="EQ974427">
    <property type="protein sequence ID" value="EEF29527.1"/>
    <property type="molecule type" value="Genomic_DNA"/>
</dbReference>
<keyword evidence="1" id="KW-0479">Metal-binding</keyword>
<organism evidence="5 6">
    <name type="scientific">Ricinus communis</name>
    <name type="common">Castor bean</name>
    <dbReference type="NCBI Taxonomy" id="3988"/>
    <lineage>
        <taxon>Eukaryota</taxon>
        <taxon>Viridiplantae</taxon>
        <taxon>Streptophyta</taxon>
        <taxon>Embryophyta</taxon>
        <taxon>Tracheophyta</taxon>
        <taxon>Spermatophyta</taxon>
        <taxon>Magnoliopsida</taxon>
        <taxon>eudicotyledons</taxon>
        <taxon>Gunneridae</taxon>
        <taxon>Pentapetalae</taxon>
        <taxon>rosids</taxon>
        <taxon>fabids</taxon>
        <taxon>Malpighiales</taxon>
        <taxon>Euphorbiaceae</taxon>
        <taxon>Acalyphoideae</taxon>
        <taxon>Acalypheae</taxon>
        <taxon>Ricinus</taxon>
    </lineage>
</organism>
<dbReference type="SUPFAM" id="SSF57850">
    <property type="entry name" value="RING/U-box"/>
    <property type="match status" value="1"/>
</dbReference>
<dbReference type="GO" id="GO:0008270">
    <property type="term" value="F:zinc ion binding"/>
    <property type="evidence" value="ECO:0007669"/>
    <property type="project" value="UniProtKB-KW"/>
</dbReference>
<feature type="compositionally biased region" description="Pro residues" evidence="2">
    <location>
        <begin position="78"/>
        <end position="96"/>
    </location>
</feature>
<evidence type="ECO:0000256" key="3">
    <source>
        <dbReference type="SAM" id="Phobius"/>
    </source>
</evidence>
<dbReference type="CDD" id="cd16454">
    <property type="entry name" value="RING-H2_PA-TM-RING"/>
    <property type="match status" value="1"/>
</dbReference>
<evidence type="ECO:0000259" key="4">
    <source>
        <dbReference type="PROSITE" id="PS50089"/>
    </source>
</evidence>
<evidence type="ECO:0000313" key="6">
    <source>
        <dbReference type="Proteomes" id="UP000008311"/>
    </source>
</evidence>
<feature type="domain" description="RING-type" evidence="4">
    <location>
        <begin position="128"/>
        <end position="170"/>
    </location>
</feature>
<dbReference type="KEGG" id="rcu:8278072"/>
<keyword evidence="1" id="KW-0863">Zinc-finger</keyword>
<keyword evidence="3" id="KW-0812">Transmembrane</keyword>
<dbReference type="PANTHER" id="PTHR45676">
    <property type="entry name" value="RING-H2 FINGER PROTEIN ATL51-RELATED"/>
    <property type="match status" value="1"/>
</dbReference>
<dbReference type="AlphaFoldDB" id="B9T3N0"/>
<proteinExistence type="predicted"/>
<feature type="transmembrane region" description="Helical" evidence="3">
    <location>
        <begin position="30"/>
        <end position="54"/>
    </location>
</feature>
<feature type="region of interest" description="Disordered" evidence="2">
    <location>
        <begin position="67"/>
        <end position="96"/>
    </location>
</feature>
<accession>B9T3N0</accession>
<dbReference type="PANTHER" id="PTHR45676:SF160">
    <property type="entry name" value="RING-TYPE E3 UBIQUITIN TRANSFERASE"/>
    <property type="match status" value="1"/>
</dbReference>
<evidence type="ECO:0000256" key="1">
    <source>
        <dbReference type="PROSITE-ProRule" id="PRU00175"/>
    </source>
</evidence>
<keyword evidence="3" id="KW-1133">Transmembrane helix</keyword>
<dbReference type="InterPro" id="IPR013083">
    <property type="entry name" value="Znf_RING/FYVE/PHD"/>
</dbReference>